<evidence type="ECO:0000256" key="1">
    <source>
        <dbReference type="SAM" id="MobiDB-lite"/>
    </source>
</evidence>
<feature type="region of interest" description="Disordered" evidence="1">
    <location>
        <begin position="80"/>
        <end position="99"/>
    </location>
</feature>
<dbReference type="Proteomes" id="UP000887565">
    <property type="component" value="Unplaced"/>
</dbReference>
<accession>A0A915IJ49</accession>
<evidence type="ECO:0000313" key="2">
    <source>
        <dbReference type="Proteomes" id="UP000887565"/>
    </source>
</evidence>
<dbReference type="WBParaSite" id="nRc.2.0.1.t13884-RA">
    <property type="protein sequence ID" value="nRc.2.0.1.t13884-RA"/>
    <property type="gene ID" value="nRc.2.0.1.g13884"/>
</dbReference>
<organism evidence="2 3">
    <name type="scientific">Romanomermis culicivorax</name>
    <name type="common">Nematode worm</name>
    <dbReference type="NCBI Taxonomy" id="13658"/>
    <lineage>
        <taxon>Eukaryota</taxon>
        <taxon>Metazoa</taxon>
        <taxon>Ecdysozoa</taxon>
        <taxon>Nematoda</taxon>
        <taxon>Enoplea</taxon>
        <taxon>Dorylaimia</taxon>
        <taxon>Mermithida</taxon>
        <taxon>Mermithoidea</taxon>
        <taxon>Mermithidae</taxon>
        <taxon>Romanomermis</taxon>
    </lineage>
</organism>
<reference evidence="3" key="1">
    <citation type="submission" date="2022-11" db="UniProtKB">
        <authorList>
            <consortium name="WormBaseParasite"/>
        </authorList>
    </citation>
    <scope>IDENTIFICATION</scope>
</reference>
<dbReference type="AlphaFoldDB" id="A0A915IJ49"/>
<sequence length="99" mass="11270">MELQFMEPPAEALQYLRKISFCIRQALEEIVGDISLNSELSAVKKGIARNKTKYAPYCGHQTHLLNAATLMCDCIAESKSRNRRKPKKAYLSSNIMHQK</sequence>
<keyword evidence="2" id="KW-1185">Reference proteome</keyword>
<name>A0A915IJ49_ROMCU</name>
<protein>
    <submittedName>
        <fullName evidence="3">Uncharacterized protein</fullName>
    </submittedName>
</protein>
<evidence type="ECO:0000313" key="3">
    <source>
        <dbReference type="WBParaSite" id="nRc.2.0.1.t13884-RA"/>
    </source>
</evidence>
<proteinExistence type="predicted"/>